<protein>
    <submittedName>
        <fullName evidence="1">Uncharacterized protein</fullName>
    </submittedName>
</protein>
<proteinExistence type="predicted"/>
<dbReference type="Pfam" id="PF09931">
    <property type="entry name" value="Phage_phiJL001_Gp84_N"/>
    <property type="match status" value="1"/>
</dbReference>
<dbReference type="EMBL" id="LAZR01002407">
    <property type="protein sequence ID" value="KKN30424.1"/>
    <property type="molecule type" value="Genomic_DNA"/>
</dbReference>
<accession>A0A0F9PJS2</accession>
<dbReference type="AlphaFoldDB" id="A0A0F9PJS2"/>
<reference evidence="1" key="1">
    <citation type="journal article" date="2015" name="Nature">
        <title>Complex archaea that bridge the gap between prokaryotes and eukaryotes.</title>
        <authorList>
            <person name="Spang A."/>
            <person name="Saw J.H."/>
            <person name="Jorgensen S.L."/>
            <person name="Zaremba-Niedzwiedzka K."/>
            <person name="Martijn J."/>
            <person name="Lind A.E."/>
            <person name="van Eijk R."/>
            <person name="Schleper C."/>
            <person name="Guy L."/>
            <person name="Ettema T.J."/>
        </authorList>
    </citation>
    <scope>NUCLEOTIDE SEQUENCE</scope>
</reference>
<feature type="non-terminal residue" evidence="1">
    <location>
        <position position="318"/>
    </location>
</feature>
<name>A0A0F9PJS2_9ZZZZ</name>
<gene>
    <name evidence="1" type="ORF">LCGC14_0834030</name>
</gene>
<organism evidence="1">
    <name type="scientific">marine sediment metagenome</name>
    <dbReference type="NCBI Taxonomy" id="412755"/>
    <lineage>
        <taxon>unclassified sequences</taxon>
        <taxon>metagenomes</taxon>
        <taxon>ecological metagenomes</taxon>
    </lineage>
</organism>
<evidence type="ECO:0000313" key="1">
    <source>
        <dbReference type="EMBL" id="KKN30424.1"/>
    </source>
</evidence>
<comment type="caution">
    <text evidence="1">The sequence shown here is derived from an EMBL/GenBank/DDBJ whole genome shotgun (WGS) entry which is preliminary data.</text>
</comment>
<sequence length="318" mass="35019">MLDPNDAFQNALISDTLKLAELYDVALSNGTTYYYTSHSENIKWGDPSKIYISIPIQRQPITNNINLEMDTVQLSLQNISDDLYDLVQKNVLDSAIITIRRINWTDSYASDLETIMFVGTADIEFDRQILTLTCKSILNSLNVQIPRPLYQEPCNHVLFDEGCALTKSNFKYDGITNFGASDRFSIIDSDVQIFKVPFDAGSNVNPFTIGDAMTGDGAGVGICVHAKYTTLTTGNIWISSLAAQFVDDEVVSGPAGVSDIVINGTPHENTTFFEIGEVKITSGDNDGQRRMIRSAVSGILTVLTPFPNNINNNVTYEA</sequence>